<dbReference type="PATRIC" id="fig|1476583.3.peg.674"/>
<proteinExistence type="predicted"/>
<protein>
    <submittedName>
        <fullName evidence="1">Uncharacterized protein</fullName>
    </submittedName>
</protein>
<accession>A0A016QTI8</accession>
<dbReference type="EMBL" id="JHAC01000011">
    <property type="protein sequence ID" value="EYB69079.1"/>
    <property type="molecule type" value="Genomic_DNA"/>
</dbReference>
<keyword evidence="2" id="KW-1185">Reference proteome</keyword>
<name>A0A016QTI8_9DEIO</name>
<comment type="caution">
    <text evidence="1">The sequence shown here is derived from an EMBL/GenBank/DDBJ whole genome shotgun (WGS) entry which is preliminary data.</text>
</comment>
<dbReference type="AlphaFoldDB" id="A0A016QTI8"/>
<evidence type="ECO:0000313" key="2">
    <source>
        <dbReference type="Proteomes" id="UP000020492"/>
    </source>
</evidence>
<gene>
    <name evidence="1" type="ORF">DEIPH_ctg011orf0047</name>
</gene>
<dbReference type="STRING" id="1476583.DEIPH_ctg011orf0047"/>
<sequence>MASEAGLYEAVWRPDEHGYTHAHQIIPVLERGIAEMEADPERFKAFDSPNGWGLYIHLLPWLQRYLTACREYPDALIEVCR</sequence>
<reference evidence="1 2" key="1">
    <citation type="submission" date="2014-03" db="EMBL/GenBank/DDBJ databases">
        <title>Draft genome sequence of Deinococcus phoenicis 1P10ME.</title>
        <authorList>
            <person name="Stepanov V.G."/>
            <person name="Vaishampayan P."/>
            <person name="Venkateswaran K."/>
            <person name="Fox G.E."/>
        </authorList>
    </citation>
    <scope>NUCLEOTIDE SEQUENCE [LARGE SCALE GENOMIC DNA]</scope>
    <source>
        <strain evidence="1 2">1P10ME</strain>
    </source>
</reference>
<organism evidence="1 2">
    <name type="scientific">Deinococcus phoenicis</name>
    <dbReference type="NCBI Taxonomy" id="1476583"/>
    <lineage>
        <taxon>Bacteria</taxon>
        <taxon>Thermotogati</taxon>
        <taxon>Deinococcota</taxon>
        <taxon>Deinococci</taxon>
        <taxon>Deinococcales</taxon>
        <taxon>Deinococcaceae</taxon>
        <taxon>Deinococcus</taxon>
    </lineage>
</organism>
<evidence type="ECO:0000313" key="1">
    <source>
        <dbReference type="EMBL" id="EYB69079.1"/>
    </source>
</evidence>
<dbReference type="Proteomes" id="UP000020492">
    <property type="component" value="Unassembled WGS sequence"/>
</dbReference>